<dbReference type="AlphaFoldDB" id="A0A7H8QUG5"/>
<evidence type="ECO:0008006" key="9">
    <source>
        <dbReference type="Google" id="ProtNLM"/>
    </source>
</evidence>
<dbReference type="KEGG" id="trg:TRUGW13939_04768"/>
<evidence type="ECO:0000313" key="8">
    <source>
        <dbReference type="Proteomes" id="UP000509510"/>
    </source>
</evidence>
<evidence type="ECO:0000313" key="7">
    <source>
        <dbReference type="EMBL" id="QKX57650.1"/>
    </source>
</evidence>
<keyword evidence="2" id="KW-0862">Zinc</keyword>
<organism evidence="7 8">
    <name type="scientific">Talaromyces rugulosus</name>
    <name type="common">Penicillium rugulosum</name>
    <dbReference type="NCBI Taxonomy" id="121627"/>
    <lineage>
        <taxon>Eukaryota</taxon>
        <taxon>Fungi</taxon>
        <taxon>Dikarya</taxon>
        <taxon>Ascomycota</taxon>
        <taxon>Pezizomycotina</taxon>
        <taxon>Eurotiomycetes</taxon>
        <taxon>Eurotiomycetidae</taxon>
        <taxon>Eurotiales</taxon>
        <taxon>Trichocomaceae</taxon>
        <taxon>Talaromyces</taxon>
        <taxon>Talaromyces sect. Islandici</taxon>
    </lineage>
</organism>
<gene>
    <name evidence="7" type="ORF">TRUGW13939_04768</name>
</gene>
<keyword evidence="3" id="KW-0805">Transcription regulation</keyword>
<evidence type="ECO:0000256" key="6">
    <source>
        <dbReference type="SAM" id="MobiDB-lite"/>
    </source>
</evidence>
<dbReference type="PANTHER" id="PTHR47660">
    <property type="entry name" value="TRANSCRIPTION FACTOR WITH C2H2 AND ZN(2)-CYS(6) DNA BINDING DOMAIN (EUROFUNG)-RELATED-RELATED"/>
    <property type="match status" value="1"/>
</dbReference>
<dbReference type="GeneID" id="55992268"/>
<sequence length="995" mass="110287">MTALPQQVSPQAKELRYIACAHCSRAKVRCDKKRPVAGAALSSTCTFLPPAVSLSLSLSESISSPREQSVTSHRQVPCNRCASKQLVCEPRAARRSGNRSHEPYYRSLQPRKSIASDDGSKGHTKNKNSNSNNNNGDNNASLPPSVATSRDAGKFNAAMPAPSMMSQFSAIPSVYSEAATTSPQHHHQQQQQWIVGSIPITAGLPVDWLAQIPRHPDQTAPPLSQPLPAVAGNLDRDSSRSHPTPITMMDNLRDLNMTDLMGVFGYDGLWEPYLTNSPGDDAGLAGGESQVDWDSGGVENRFPSSVPQPSQFFPSTFKPNSKHCFSQVRINLQHLEQMLRSQDHWNATWVDANKSAHVNSQSAAEPIADSTRDQLLVVAQLLLQQSRNIHVRDARSARADTHPLNAALITLPPTKVLDDMINSYCSNFDQYFKLCPGPVVKTNDILTQLPQHGKLAGILLLLMIAVGAAAIPTTACQHMAVGLTEMCRIAFSELLERDFSITTEPLVSYCALLLLYMGMWCGERWLMGISSAQKAMYVHLFRNATQLESFTVPPFFPGHLDANQAREKWKDQEFKSRLTYAWVMADQEWSLFYDTPNILSVDMLIDPMPTNDKLWKAAGGEDYAHLQPDSLLNMSQISLRDLYGRFINGELRVVGGSSLSPLSLRLLLMPLQGMVCHLRQWLQTFSNRPVRWKRSTQALSSSAIHAQLDQVRELLLEWFTLASHSSSSPPVDSPFALATLVIYHLVSLNTISGFPEIDEALANGNIPDRESWNPTVGSAQSPGVSVVALDSEEEVLFHCGQALRLYRLMPLKDQPLWWSAIIYRVSRILCFIAIARHPLEWQQSRSTIATSWTTLSGDKDNPTILTATSSDMNVDMLSTCANSYNFDSATVSSSSDQPHNFNHRFALDGLAPDHPTLVNFLRYKNGEPSLNFRDGRSASLRSPDSMFRYFIELLDNSTFKGDGSWRSTSSSGTRLQWSVKSSLVAMAERWGTCLQ</sequence>
<dbReference type="RefSeq" id="XP_035343828.1">
    <property type="nucleotide sequence ID" value="XM_035487935.1"/>
</dbReference>
<keyword evidence="8" id="KW-1185">Reference proteome</keyword>
<feature type="compositionally biased region" description="Low complexity" evidence="6">
    <location>
        <begin position="127"/>
        <end position="139"/>
    </location>
</feature>
<feature type="region of interest" description="Disordered" evidence="6">
    <location>
        <begin position="91"/>
        <end position="150"/>
    </location>
</feature>
<dbReference type="Proteomes" id="UP000509510">
    <property type="component" value="Chromosome II"/>
</dbReference>
<protein>
    <recommendedName>
        <fullName evidence="9">Zn(2)-C6 fungal-type domain-containing protein</fullName>
    </recommendedName>
</protein>
<proteinExistence type="predicted"/>
<reference evidence="8" key="1">
    <citation type="submission" date="2020-06" db="EMBL/GenBank/DDBJ databases">
        <title>A chromosome-scale genome assembly of Talaromyces rugulosus W13939.</title>
        <authorList>
            <person name="Wang B."/>
            <person name="Guo L."/>
            <person name="Ye K."/>
            <person name="Wang L."/>
        </authorList>
    </citation>
    <scope>NUCLEOTIDE SEQUENCE [LARGE SCALE GENOMIC DNA]</scope>
    <source>
        <strain evidence="8">W13939</strain>
    </source>
</reference>
<dbReference type="GO" id="GO:0046872">
    <property type="term" value="F:metal ion binding"/>
    <property type="evidence" value="ECO:0007669"/>
    <property type="project" value="UniProtKB-KW"/>
</dbReference>
<dbReference type="EMBL" id="CP055899">
    <property type="protein sequence ID" value="QKX57650.1"/>
    <property type="molecule type" value="Genomic_DNA"/>
</dbReference>
<keyword evidence="4" id="KW-0804">Transcription</keyword>
<dbReference type="OrthoDB" id="40579at2759"/>
<accession>A0A7H8QUG5</accession>
<evidence type="ECO:0000256" key="2">
    <source>
        <dbReference type="ARBA" id="ARBA00022833"/>
    </source>
</evidence>
<keyword evidence="1" id="KW-0479">Metal-binding</keyword>
<evidence type="ECO:0000256" key="5">
    <source>
        <dbReference type="ARBA" id="ARBA00023242"/>
    </source>
</evidence>
<name>A0A7H8QUG5_TALRU</name>
<dbReference type="PANTHER" id="PTHR47660:SF2">
    <property type="entry name" value="TRANSCRIPTION FACTOR WITH C2H2 AND ZN(2)-CYS(6) DNA BINDING DOMAIN (EUROFUNG)"/>
    <property type="match status" value="1"/>
</dbReference>
<evidence type="ECO:0000256" key="1">
    <source>
        <dbReference type="ARBA" id="ARBA00022723"/>
    </source>
</evidence>
<keyword evidence="5" id="KW-0539">Nucleus</keyword>
<evidence type="ECO:0000256" key="4">
    <source>
        <dbReference type="ARBA" id="ARBA00023163"/>
    </source>
</evidence>
<evidence type="ECO:0000256" key="3">
    <source>
        <dbReference type="ARBA" id="ARBA00023015"/>
    </source>
</evidence>